<organism evidence="3 4">
    <name type="scientific">Hymenobacter arizonensis</name>
    <name type="common">Siccationidurans arizonensis</name>
    <dbReference type="NCBI Taxonomy" id="1227077"/>
    <lineage>
        <taxon>Bacteria</taxon>
        <taxon>Pseudomonadati</taxon>
        <taxon>Bacteroidota</taxon>
        <taxon>Cytophagia</taxon>
        <taxon>Cytophagales</taxon>
        <taxon>Hymenobacteraceae</taxon>
        <taxon>Hymenobacter</taxon>
    </lineage>
</organism>
<dbReference type="SUPFAM" id="SSF54001">
    <property type="entry name" value="Cysteine proteinases"/>
    <property type="match status" value="1"/>
</dbReference>
<dbReference type="PANTHER" id="PTHR11786:SF0">
    <property type="entry name" value="ARYLAMINE N-ACETYLTRANSFERASE 4-RELATED"/>
    <property type="match status" value="1"/>
</dbReference>
<evidence type="ECO:0000256" key="1">
    <source>
        <dbReference type="ARBA" id="ARBA00006547"/>
    </source>
</evidence>
<sequence length="262" mass="29350">MPNAPLDLAAYVARVGYRGPLTHSLETLVGLHRAQAFRIPFENLDIHLNRPIGLEPASLVQKLVHEQRGGYCYEANGLFRLVLQELGFAVTCLVGRNLLAGPPLRPRAHQVLLVEVEGQPWLADLGFGANGLIEPIPLEAGPEHQQFFDRYRLQAAPQHNYHLQLQMQGQWQSLYTFTLDEAQPSDFQMMNFYYSQAPDSPFRKQRITTLATPDGRISLIDRELKIRRADGSTSTTPVTSDAAYEQTLATHFGIRLPAALPI</sequence>
<evidence type="ECO:0000313" key="3">
    <source>
        <dbReference type="EMBL" id="SFP98530.1"/>
    </source>
</evidence>
<dbReference type="InterPro" id="IPR001447">
    <property type="entry name" value="Arylamine_N-AcTrfase"/>
</dbReference>
<gene>
    <name evidence="3" type="ORF">SAMN04515668_1066</name>
</gene>
<dbReference type="PANTHER" id="PTHR11786">
    <property type="entry name" value="N-HYDROXYARYLAMINE O-ACETYLTRANSFERASE"/>
    <property type="match status" value="1"/>
</dbReference>
<evidence type="ECO:0000256" key="2">
    <source>
        <dbReference type="RuleBase" id="RU003452"/>
    </source>
</evidence>
<dbReference type="Proteomes" id="UP000199029">
    <property type="component" value="Unassembled WGS sequence"/>
</dbReference>
<comment type="similarity">
    <text evidence="1 2">Belongs to the arylamine N-acetyltransferase family.</text>
</comment>
<dbReference type="Gene3D" id="2.40.128.150">
    <property type="entry name" value="Cysteine proteinases"/>
    <property type="match status" value="1"/>
</dbReference>
<evidence type="ECO:0000313" key="4">
    <source>
        <dbReference type="Proteomes" id="UP000199029"/>
    </source>
</evidence>
<dbReference type="OrthoDB" id="7181050at2"/>
<dbReference type="AlphaFoldDB" id="A0A1I5UTK9"/>
<reference evidence="4" key="1">
    <citation type="submission" date="2016-10" db="EMBL/GenBank/DDBJ databases">
        <authorList>
            <person name="Varghese N."/>
            <person name="Submissions S."/>
        </authorList>
    </citation>
    <scope>NUCLEOTIDE SEQUENCE [LARGE SCALE GENOMIC DNA]</scope>
    <source>
        <strain evidence="4">OR362-8,ATCC BAA-1266,JCM 13504</strain>
    </source>
</reference>
<proteinExistence type="inferred from homology"/>
<protein>
    <submittedName>
        <fullName evidence="3">N-hydroxyarylamine O-acetyltransferase</fullName>
    </submittedName>
</protein>
<dbReference type="STRING" id="1227077.SAMN04515668_1066"/>
<dbReference type="InterPro" id="IPR038765">
    <property type="entry name" value="Papain-like_cys_pep_sf"/>
</dbReference>
<dbReference type="RefSeq" id="WP_092669689.1">
    <property type="nucleotide sequence ID" value="NZ_FOXS01000001.1"/>
</dbReference>
<dbReference type="PRINTS" id="PR01543">
    <property type="entry name" value="ANATRNSFRASE"/>
</dbReference>
<keyword evidence="3" id="KW-0808">Transferase</keyword>
<keyword evidence="4" id="KW-1185">Reference proteome</keyword>
<accession>A0A1I5UTK9</accession>
<dbReference type="Gene3D" id="3.30.2140.10">
    <property type="entry name" value="Arylamine N-acetyltransferase"/>
    <property type="match status" value="1"/>
</dbReference>
<dbReference type="Pfam" id="PF00797">
    <property type="entry name" value="Acetyltransf_2"/>
    <property type="match status" value="1"/>
</dbReference>
<dbReference type="GO" id="GO:0016407">
    <property type="term" value="F:acetyltransferase activity"/>
    <property type="evidence" value="ECO:0007669"/>
    <property type="project" value="InterPro"/>
</dbReference>
<name>A0A1I5UTK9_HYMAR</name>
<dbReference type="EMBL" id="FOXS01000001">
    <property type="protein sequence ID" value="SFP98530.1"/>
    <property type="molecule type" value="Genomic_DNA"/>
</dbReference>